<accession>A0ABR4L2X5</accession>
<feature type="region of interest" description="Disordered" evidence="1">
    <location>
        <begin position="71"/>
        <end position="92"/>
    </location>
</feature>
<feature type="region of interest" description="Disordered" evidence="1">
    <location>
        <begin position="144"/>
        <end position="171"/>
    </location>
</feature>
<keyword evidence="3" id="KW-1185">Reference proteome</keyword>
<evidence type="ECO:0000313" key="3">
    <source>
        <dbReference type="Proteomes" id="UP001610444"/>
    </source>
</evidence>
<feature type="region of interest" description="Disordered" evidence="1">
    <location>
        <begin position="1"/>
        <end position="25"/>
    </location>
</feature>
<evidence type="ECO:0000313" key="2">
    <source>
        <dbReference type="EMBL" id="KAL2858888.1"/>
    </source>
</evidence>
<dbReference type="GeneID" id="98159593"/>
<feature type="compositionally biased region" description="Low complexity" evidence="1">
    <location>
        <begin position="144"/>
        <end position="162"/>
    </location>
</feature>
<sequence length="343" mass="36521">MPSSTLKPEVSLGRTSVPPRPKAAVHRGNQLMASLQSELANLPESLASESSLYELVDSRGVYATSISVSISTSASSSPSNTPFTNSSANTSATSISSTTTVSISISTSTHHLPLVITGCIHAGMSACEIGQYLHRVTRANATDYSATASTSTTPNPTPVSSAEARSGTQAQPGVGLVSRMIALNKPYATIATRVMRVLDLRSSDGYPLYAYVDPGDVGLVPRPGEPTRNDDSESDEDGGENSRGSESPGPKRVWYWGPGQGLLRWPLPDMSEEEIEGLVEVRDDAAERAKTERMEGEEHGKTVHLPRLGCVSHYTVIIVYPSSSLPRSIRVEFEEVGDESGSK</sequence>
<reference evidence="2 3" key="1">
    <citation type="submission" date="2024-07" db="EMBL/GenBank/DDBJ databases">
        <title>Section-level genome sequencing and comparative genomics of Aspergillus sections Usti and Cavernicolus.</title>
        <authorList>
            <consortium name="Lawrence Berkeley National Laboratory"/>
            <person name="Nybo J.L."/>
            <person name="Vesth T.C."/>
            <person name="Theobald S."/>
            <person name="Frisvad J.C."/>
            <person name="Larsen T.O."/>
            <person name="Kjaerboelling I."/>
            <person name="Rothschild-Mancinelli K."/>
            <person name="Lyhne E.K."/>
            <person name="Kogle M.E."/>
            <person name="Barry K."/>
            <person name="Clum A."/>
            <person name="Na H."/>
            <person name="Ledsgaard L."/>
            <person name="Lin J."/>
            <person name="Lipzen A."/>
            <person name="Kuo A."/>
            <person name="Riley R."/>
            <person name="Mondo S."/>
            <person name="LaButti K."/>
            <person name="Haridas S."/>
            <person name="Pangalinan J."/>
            <person name="Salamov A.A."/>
            <person name="Simmons B.A."/>
            <person name="Magnuson J.K."/>
            <person name="Chen J."/>
            <person name="Drula E."/>
            <person name="Henrissat B."/>
            <person name="Wiebenga A."/>
            <person name="Lubbers R.J."/>
            <person name="Gomes A.C."/>
            <person name="Macurrencykelacurrency M.R."/>
            <person name="Stajich J."/>
            <person name="Grigoriev I.V."/>
            <person name="Mortensen U.H."/>
            <person name="De vries R.P."/>
            <person name="Baker S.E."/>
            <person name="Andersen M.R."/>
        </authorList>
    </citation>
    <scope>NUCLEOTIDE SEQUENCE [LARGE SCALE GENOMIC DNA]</scope>
    <source>
        <strain evidence="2 3">CBS 756.74</strain>
    </source>
</reference>
<dbReference type="RefSeq" id="XP_070903852.1">
    <property type="nucleotide sequence ID" value="XM_071044429.1"/>
</dbReference>
<feature type="region of interest" description="Disordered" evidence="1">
    <location>
        <begin position="215"/>
        <end position="253"/>
    </location>
</feature>
<gene>
    <name evidence="2" type="ORF">BJX68DRAFT_262413</name>
</gene>
<dbReference type="EMBL" id="JBFXLR010000004">
    <property type="protein sequence ID" value="KAL2858888.1"/>
    <property type="molecule type" value="Genomic_DNA"/>
</dbReference>
<comment type="caution">
    <text evidence="2">The sequence shown here is derived from an EMBL/GenBank/DDBJ whole genome shotgun (WGS) entry which is preliminary data.</text>
</comment>
<name>A0ABR4L2X5_9EURO</name>
<dbReference type="Proteomes" id="UP001610444">
    <property type="component" value="Unassembled WGS sequence"/>
</dbReference>
<evidence type="ECO:0000256" key="1">
    <source>
        <dbReference type="SAM" id="MobiDB-lite"/>
    </source>
</evidence>
<proteinExistence type="predicted"/>
<protein>
    <submittedName>
        <fullName evidence="2">Uncharacterized protein</fullName>
    </submittedName>
</protein>
<organism evidence="2 3">
    <name type="scientific">Aspergillus pseudodeflectus</name>
    <dbReference type="NCBI Taxonomy" id="176178"/>
    <lineage>
        <taxon>Eukaryota</taxon>
        <taxon>Fungi</taxon>
        <taxon>Dikarya</taxon>
        <taxon>Ascomycota</taxon>
        <taxon>Pezizomycotina</taxon>
        <taxon>Eurotiomycetes</taxon>
        <taxon>Eurotiomycetidae</taxon>
        <taxon>Eurotiales</taxon>
        <taxon>Aspergillaceae</taxon>
        <taxon>Aspergillus</taxon>
        <taxon>Aspergillus subgen. Nidulantes</taxon>
    </lineage>
</organism>